<feature type="compositionally biased region" description="Basic residues" evidence="2">
    <location>
        <begin position="797"/>
        <end position="810"/>
    </location>
</feature>
<feature type="region of interest" description="Disordered" evidence="2">
    <location>
        <begin position="1037"/>
        <end position="1066"/>
    </location>
</feature>
<feature type="region of interest" description="Disordered" evidence="2">
    <location>
        <begin position="790"/>
        <end position="827"/>
    </location>
</feature>
<evidence type="ECO:0000256" key="1">
    <source>
        <dbReference type="SAM" id="Coils"/>
    </source>
</evidence>
<feature type="coiled-coil region" evidence="1">
    <location>
        <begin position="195"/>
        <end position="233"/>
    </location>
</feature>
<gene>
    <name evidence="3" type="primary">Contig19768.g20972</name>
    <name evidence="3" type="ORF">STYLEM_18022</name>
</gene>
<keyword evidence="1" id="KW-0175">Coiled coil</keyword>
<evidence type="ECO:0000313" key="4">
    <source>
        <dbReference type="Proteomes" id="UP000039865"/>
    </source>
</evidence>
<dbReference type="OrthoDB" id="327967at2759"/>
<feature type="compositionally biased region" description="Polar residues" evidence="2">
    <location>
        <begin position="608"/>
        <end position="621"/>
    </location>
</feature>
<dbReference type="EMBL" id="CCKQ01017009">
    <property type="protein sequence ID" value="CDW88897.1"/>
    <property type="molecule type" value="Genomic_DNA"/>
</dbReference>
<dbReference type="Proteomes" id="UP000039865">
    <property type="component" value="Unassembled WGS sequence"/>
</dbReference>
<feature type="compositionally biased region" description="Polar residues" evidence="2">
    <location>
        <begin position="998"/>
        <end position="1018"/>
    </location>
</feature>
<evidence type="ECO:0000313" key="3">
    <source>
        <dbReference type="EMBL" id="CDW88897.1"/>
    </source>
</evidence>
<accession>A0A078B6J5</accession>
<feature type="region of interest" description="Disordered" evidence="2">
    <location>
        <begin position="532"/>
        <end position="591"/>
    </location>
</feature>
<protein>
    <submittedName>
        <fullName evidence="3">Uncharacterized protein</fullName>
    </submittedName>
</protein>
<evidence type="ECO:0000256" key="2">
    <source>
        <dbReference type="SAM" id="MobiDB-lite"/>
    </source>
</evidence>
<reference evidence="3 4" key="1">
    <citation type="submission" date="2014-06" db="EMBL/GenBank/DDBJ databases">
        <authorList>
            <person name="Swart Estienne"/>
        </authorList>
    </citation>
    <scope>NUCLEOTIDE SEQUENCE [LARGE SCALE GENOMIC DNA]</scope>
    <source>
        <strain evidence="3 4">130c</strain>
    </source>
</reference>
<dbReference type="InParanoid" id="A0A078B6J5"/>
<feature type="region of interest" description="Disordered" evidence="2">
    <location>
        <begin position="608"/>
        <end position="665"/>
    </location>
</feature>
<feature type="region of interest" description="Disordered" evidence="2">
    <location>
        <begin position="998"/>
        <end position="1024"/>
    </location>
</feature>
<feature type="compositionally biased region" description="Polar residues" evidence="2">
    <location>
        <begin position="569"/>
        <end position="586"/>
    </location>
</feature>
<feature type="compositionally biased region" description="Acidic residues" evidence="2">
    <location>
        <begin position="641"/>
        <end position="662"/>
    </location>
</feature>
<organism evidence="3 4">
    <name type="scientific">Stylonychia lemnae</name>
    <name type="common">Ciliate</name>
    <dbReference type="NCBI Taxonomy" id="5949"/>
    <lineage>
        <taxon>Eukaryota</taxon>
        <taxon>Sar</taxon>
        <taxon>Alveolata</taxon>
        <taxon>Ciliophora</taxon>
        <taxon>Intramacronucleata</taxon>
        <taxon>Spirotrichea</taxon>
        <taxon>Stichotrichia</taxon>
        <taxon>Sporadotrichida</taxon>
        <taxon>Oxytrichidae</taxon>
        <taxon>Stylonychinae</taxon>
        <taxon>Stylonychia</taxon>
    </lineage>
</organism>
<feature type="compositionally biased region" description="Polar residues" evidence="2">
    <location>
        <begin position="811"/>
        <end position="827"/>
    </location>
</feature>
<name>A0A078B6J5_STYLE</name>
<feature type="region of interest" description="Disordered" evidence="2">
    <location>
        <begin position="1105"/>
        <end position="1149"/>
    </location>
</feature>
<feature type="compositionally biased region" description="Polar residues" evidence="2">
    <location>
        <begin position="1043"/>
        <end position="1066"/>
    </location>
</feature>
<proteinExistence type="predicted"/>
<feature type="coiled-coil region" evidence="1">
    <location>
        <begin position="311"/>
        <end position="387"/>
    </location>
</feature>
<keyword evidence="4" id="KW-1185">Reference proteome</keyword>
<dbReference type="AlphaFoldDB" id="A0A078B6J5"/>
<sequence length="1149" mass="134327">MEKLYNERQNDVKNYQIKFEEDQKKIEEMRHDYLKDLSHLREYMFQKDQAKADYIDVRYFEASKDLDEKIQAIINEKVGLMALKFNTQLHQLQKTNEIYYKQITLFEMICRDGNHLISLHELNAIDIIRKLHIVEKSPQNIWKALESSFGYGFFTKVLEEEYGITPDFQEKIRKEFSEELSIVKHDAATKINKVASQANQEILKLAKELSNKNSDLSNKRQEYIQSIEMIKDQMKFGIQKDHLKMIADLEKEYLNQIAFQKQQLFIYENGFRDGHAIEKDEWKKFYDKEIEQVRDSNIQLIKKGSELGYNIQKQQAEIELLKHQFSELNMELEQSQNEQLSKRKQLTNLEYEVKSVRQTFQDSANYIEILEKEFERLNQQGKKLARSNPELEMMIQVTPLKQLQKMKFKASHDMNISTQKNLQLILYDKKRDKYTLTEIYDVHKDLNFKVTSEILLKPPMNDVNTQYEPHTKEMQTQIGQAVFEQKEKEVLTDVDIYKYVEMEQKAENLDKIQPEYDRLVSEEQLRSLKTVKSKKSLAKSNTKAMDGNGIKKSKTLMQRGPRNMEKSSIEQSKASLGSEKSSINYDDNSDMEMMKDGRKRQVRNTIAGNFNDSGFQNIQGSKSKHGKQLYDSSVKELPKDEDNEEETTSNMTEDENQEDEDMNQTSNNVQNTKMFEENLKHQLDIGQDLMNISIKINESQYDQMQEQKARKKKQKSKRVSPQRVHVYKIVPYNLHSLGKILDHNHKILKASKGVQTESEEQCTDSSIFLTTPKPNTDYNDSVGLQAHLIRSQSRSRVQSHHATPKNKKAIRTQNSNNELAKSTPNTAQFYLKSDKKATRGDTKSSNESNNCLKSFDGQFKSGYQTQMKSHNSGVDINYSFDNKSATYYQDQFKKSSGTVQRLKELQESKYREAGKFDLVQNYQISRNLLLGNQLLEMIYQITHMIQEKPRLEREDRAKGQTKIRLQQTLLIKGKNQRMLTDFNYAEIIQNEIRSKNSQFSHDYSSTQPGRLNEMSQSMDSRHGARKTKFKNANFGLSRINHGAHNNSGAHDSSFGSGIHNNQASSYKQRRKIYSHFHSTANPSQKPEVNNNQRSIQSLVNQNNKFDSENKLDEPKFTHQQTDTKRKAPQFDHQESVIEEENFKKDPHQL</sequence>